<reference evidence="5" key="1">
    <citation type="journal article" date="2020" name="Mol. Biol.">
        <title>Life and death of selfish genes: comparative genomics reveals the dynamic evolution of cytoplasmic incompatibility.</title>
        <authorList>
            <person name="Martinez J."/>
            <person name="Klasson L."/>
            <person name="Welch J."/>
            <person name="Jiggins F.M."/>
        </authorList>
    </citation>
    <scope>NUCLEOTIDE SEQUENCE [LARGE SCALE GENOMIC DNA]</scope>
</reference>
<accession>A0A7G5C9K3</accession>
<feature type="repeat" description="ANK" evidence="3">
    <location>
        <begin position="65"/>
        <end position="97"/>
    </location>
</feature>
<sequence length="179" mass="20008">MRFSKQSKKEFNKWWKELEENSYENINKKDKKGKTILHYAVGILDPKKVKLLIEKGADINAADVGGYVPIHLAVIGEQLRNVKELISAGANVNVVERNGKNTPLHFACMSGEVEIVKELVKAGAKTDQPDKSGKTPIDCAKNNKEIIEVLKNNAIANKQKEFVDECIRKPAKKEPIEAD</sequence>
<dbReference type="Proteomes" id="UP000515744">
    <property type="component" value="Chromosome"/>
</dbReference>
<dbReference type="Gene3D" id="1.25.40.20">
    <property type="entry name" value="Ankyrin repeat-containing domain"/>
    <property type="match status" value="2"/>
</dbReference>
<name>A0A7G5C9K3_WOLPI</name>
<dbReference type="PROSITE" id="PS50297">
    <property type="entry name" value="ANK_REP_REGION"/>
    <property type="match status" value="3"/>
</dbReference>
<reference evidence="4 5" key="2">
    <citation type="journal article" date="2020" name="Mol. Biol. Evol.">
        <title>Life and death of selfish genes: comparative genomics reveals the dynamic evolution of cytoplasmic incompatibility.</title>
        <authorList>
            <person name="Martinez J."/>
            <person name="Klasson L."/>
            <person name="Welch J."/>
            <person name="Jiggins F.M."/>
        </authorList>
    </citation>
    <scope>NUCLEOTIDE SEQUENCE [LARGE SCALE GENOMIC DNA]</scope>
    <source>
        <strain evidence="4">WStv</strain>
    </source>
</reference>
<keyword evidence="1" id="KW-0677">Repeat</keyword>
<dbReference type="InterPro" id="IPR002110">
    <property type="entry name" value="Ankyrin_rpt"/>
</dbReference>
<evidence type="ECO:0000256" key="2">
    <source>
        <dbReference type="ARBA" id="ARBA00023043"/>
    </source>
</evidence>
<dbReference type="RefSeq" id="WP_182159677.1">
    <property type="nucleotide sequence ID" value="NZ_CP050531.1"/>
</dbReference>
<gene>
    <name evidence="4" type="ORF">HC358_02045</name>
</gene>
<evidence type="ECO:0000313" key="4">
    <source>
        <dbReference type="EMBL" id="QMV45887.1"/>
    </source>
</evidence>
<keyword evidence="2 3" id="KW-0040">ANK repeat</keyword>
<dbReference type="AlphaFoldDB" id="A0A7G5C9K3"/>
<dbReference type="PROSITE" id="PS50088">
    <property type="entry name" value="ANK_REPEAT"/>
    <property type="match status" value="3"/>
</dbReference>
<dbReference type="PANTHER" id="PTHR24171">
    <property type="entry name" value="ANKYRIN REPEAT DOMAIN-CONTAINING PROTEIN 39-RELATED"/>
    <property type="match status" value="1"/>
</dbReference>
<dbReference type="SUPFAM" id="SSF48403">
    <property type="entry name" value="Ankyrin repeat"/>
    <property type="match status" value="1"/>
</dbReference>
<dbReference type="SMART" id="SM00248">
    <property type="entry name" value="ANK"/>
    <property type="match status" value="3"/>
</dbReference>
<dbReference type="Pfam" id="PF00023">
    <property type="entry name" value="Ank"/>
    <property type="match status" value="1"/>
</dbReference>
<protein>
    <submittedName>
        <fullName evidence="4">Ankyrin repeat domain-containing protein</fullName>
    </submittedName>
</protein>
<evidence type="ECO:0000313" key="5">
    <source>
        <dbReference type="Proteomes" id="UP000515744"/>
    </source>
</evidence>
<feature type="repeat" description="ANK" evidence="3">
    <location>
        <begin position="32"/>
        <end position="64"/>
    </location>
</feature>
<organism evidence="4 5">
    <name type="scientific">Wolbachia pipientis</name>
    <dbReference type="NCBI Taxonomy" id="955"/>
    <lineage>
        <taxon>Bacteria</taxon>
        <taxon>Pseudomonadati</taxon>
        <taxon>Pseudomonadota</taxon>
        <taxon>Alphaproteobacteria</taxon>
        <taxon>Rickettsiales</taxon>
        <taxon>Anaplasmataceae</taxon>
        <taxon>Wolbachieae</taxon>
        <taxon>Wolbachia</taxon>
    </lineage>
</organism>
<dbReference type="InterPro" id="IPR036770">
    <property type="entry name" value="Ankyrin_rpt-contain_sf"/>
</dbReference>
<dbReference type="GO" id="GO:0085020">
    <property type="term" value="P:protein K6-linked ubiquitination"/>
    <property type="evidence" value="ECO:0007669"/>
    <property type="project" value="TreeGrafter"/>
</dbReference>
<dbReference type="PANTHER" id="PTHR24171:SF8">
    <property type="entry name" value="BRCA1-ASSOCIATED RING DOMAIN PROTEIN 1"/>
    <property type="match status" value="1"/>
</dbReference>
<proteinExistence type="predicted"/>
<dbReference type="Pfam" id="PF12796">
    <property type="entry name" value="Ank_2"/>
    <property type="match status" value="1"/>
</dbReference>
<evidence type="ECO:0000256" key="3">
    <source>
        <dbReference type="PROSITE-ProRule" id="PRU00023"/>
    </source>
</evidence>
<feature type="repeat" description="ANK" evidence="3">
    <location>
        <begin position="99"/>
        <end position="131"/>
    </location>
</feature>
<dbReference type="EMBL" id="CP050531">
    <property type="protein sequence ID" value="QMV45887.1"/>
    <property type="molecule type" value="Genomic_DNA"/>
</dbReference>
<dbReference type="GO" id="GO:0004842">
    <property type="term" value="F:ubiquitin-protein transferase activity"/>
    <property type="evidence" value="ECO:0007669"/>
    <property type="project" value="TreeGrafter"/>
</dbReference>
<evidence type="ECO:0000256" key="1">
    <source>
        <dbReference type="ARBA" id="ARBA00022737"/>
    </source>
</evidence>